<dbReference type="Proteomes" id="UP000633814">
    <property type="component" value="Unassembled WGS sequence"/>
</dbReference>
<evidence type="ECO:0000313" key="6">
    <source>
        <dbReference type="EMBL" id="MCB5226376.1"/>
    </source>
</evidence>
<evidence type="ECO:0000259" key="5">
    <source>
        <dbReference type="PROSITE" id="PS50931"/>
    </source>
</evidence>
<keyword evidence="2" id="KW-0805">Transcription regulation</keyword>
<proteinExistence type="inferred from homology"/>
<evidence type="ECO:0000256" key="1">
    <source>
        <dbReference type="ARBA" id="ARBA00009437"/>
    </source>
</evidence>
<evidence type="ECO:0000256" key="4">
    <source>
        <dbReference type="ARBA" id="ARBA00023163"/>
    </source>
</evidence>
<evidence type="ECO:0000256" key="2">
    <source>
        <dbReference type="ARBA" id="ARBA00023015"/>
    </source>
</evidence>
<dbReference type="SUPFAM" id="SSF53850">
    <property type="entry name" value="Periplasmic binding protein-like II"/>
    <property type="match status" value="1"/>
</dbReference>
<name>A0ABS8C219_9ALTE</name>
<dbReference type="EMBL" id="JAEINI020000003">
    <property type="protein sequence ID" value="MCB5226376.1"/>
    <property type="molecule type" value="Genomic_DNA"/>
</dbReference>
<dbReference type="InterPro" id="IPR005119">
    <property type="entry name" value="LysR_subst-bd"/>
</dbReference>
<keyword evidence="3" id="KW-0238">DNA-binding</keyword>
<keyword evidence="4" id="KW-0804">Transcription</keyword>
<sequence>MIAIRKLQVFSCIARLGNLSSAANVLYLSKAAVSQALSELEAQLGAPLFDRVHPRLKLNEQGRLLQPLADEILARVSDIEHLFQQNTPQGQLSLGASQTIGNYLLPRLLSQLAPGQFKVSIDNTYTLCQQVLQFELDLALIEGDNPFPDLITQPWRQDEMYIIAKADHPLAGTTVHHYHALQQQSWVLREAHSGSRAQFDRYLAPHLPTITAITEFNSPEAIMQAVEAGLGLSFISAAAAADRLHYGRLAKITLPTPFTRQLQLVWHKQKYHSVLARQFIALCQP</sequence>
<evidence type="ECO:0000256" key="3">
    <source>
        <dbReference type="ARBA" id="ARBA00023125"/>
    </source>
</evidence>
<dbReference type="PANTHER" id="PTHR30126">
    <property type="entry name" value="HTH-TYPE TRANSCRIPTIONAL REGULATOR"/>
    <property type="match status" value="1"/>
</dbReference>
<dbReference type="Gene3D" id="1.10.10.10">
    <property type="entry name" value="Winged helix-like DNA-binding domain superfamily/Winged helix DNA-binding domain"/>
    <property type="match status" value="1"/>
</dbReference>
<evidence type="ECO:0000313" key="7">
    <source>
        <dbReference type="Proteomes" id="UP000633814"/>
    </source>
</evidence>
<keyword evidence="7" id="KW-1185">Reference proteome</keyword>
<dbReference type="PROSITE" id="PS50931">
    <property type="entry name" value="HTH_LYSR"/>
    <property type="match status" value="1"/>
</dbReference>
<dbReference type="Gene3D" id="3.40.190.290">
    <property type="match status" value="1"/>
</dbReference>
<dbReference type="InterPro" id="IPR036390">
    <property type="entry name" value="WH_DNA-bd_sf"/>
</dbReference>
<reference evidence="6 7" key="1">
    <citation type="submission" date="2021-10" db="EMBL/GenBank/DDBJ databases">
        <title>Alishewanella koreense sp. nov. isolated from seawater of southwestern coast in South Korea and the proposal for the reclassification of Rheinheimera perlucida and Rheinheimera tuosuensis as Arsukibacterium perlucida and Arsukibacterium tuosuensis.</title>
        <authorList>
            <person name="Kim K.H."/>
            <person name="Ruan W."/>
            <person name="Kim K.R."/>
            <person name="Baek J.H."/>
            <person name="Jeon C.O."/>
        </authorList>
    </citation>
    <scope>NUCLEOTIDE SEQUENCE [LARGE SCALE GENOMIC DNA]</scope>
    <source>
        <strain evidence="6 7">16-MA</strain>
    </source>
</reference>
<gene>
    <name evidence="6" type="ORF">JAO78_006070</name>
</gene>
<dbReference type="CDD" id="cd08420">
    <property type="entry name" value="PBP2_CysL_like"/>
    <property type="match status" value="1"/>
</dbReference>
<comment type="similarity">
    <text evidence="1">Belongs to the LysR transcriptional regulatory family.</text>
</comment>
<protein>
    <submittedName>
        <fullName evidence="6">LysR family transcriptional regulator</fullName>
    </submittedName>
</protein>
<dbReference type="SUPFAM" id="SSF46785">
    <property type="entry name" value="Winged helix' DNA-binding domain"/>
    <property type="match status" value="1"/>
</dbReference>
<dbReference type="Pfam" id="PF00126">
    <property type="entry name" value="HTH_1"/>
    <property type="match status" value="1"/>
</dbReference>
<dbReference type="PANTHER" id="PTHR30126:SF94">
    <property type="entry name" value="LYSR FAMILY TRANSCRIPTIONAL REGULATOR"/>
    <property type="match status" value="1"/>
</dbReference>
<feature type="domain" description="HTH lysR-type" evidence="5">
    <location>
        <begin position="1"/>
        <end position="59"/>
    </location>
</feature>
<dbReference type="Pfam" id="PF03466">
    <property type="entry name" value="LysR_substrate"/>
    <property type="match status" value="1"/>
</dbReference>
<accession>A0ABS8C219</accession>
<organism evidence="6 7">
    <name type="scientific">Alishewanella maricola</name>
    <dbReference type="NCBI Taxonomy" id="2795740"/>
    <lineage>
        <taxon>Bacteria</taxon>
        <taxon>Pseudomonadati</taxon>
        <taxon>Pseudomonadota</taxon>
        <taxon>Gammaproteobacteria</taxon>
        <taxon>Alteromonadales</taxon>
        <taxon>Alteromonadaceae</taxon>
        <taxon>Alishewanella</taxon>
    </lineage>
</organism>
<dbReference type="PRINTS" id="PR00039">
    <property type="entry name" value="HTHLYSR"/>
</dbReference>
<dbReference type="RefSeq" id="WP_226750470.1">
    <property type="nucleotide sequence ID" value="NZ_JAEINI020000003.1"/>
</dbReference>
<dbReference type="InterPro" id="IPR000847">
    <property type="entry name" value="LysR_HTH_N"/>
</dbReference>
<comment type="caution">
    <text evidence="6">The sequence shown here is derived from an EMBL/GenBank/DDBJ whole genome shotgun (WGS) entry which is preliminary data.</text>
</comment>
<dbReference type="InterPro" id="IPR036388">
    <property type="entry name" value="WH-like_DNA-bd_sf"/>
</dbReference>